<evidence type="ECO:0000259" key="2">
    <source>
        <dbReference type="Pfam" id="PF00139"/>
    </source>
</evidence>
<dbReference type="AlphaFoldDB" id="A0AAD5SPP0"/>
<gene>
    <name evidence="3" type="primary">PNG1_2</name>
    <name evidence="3" type="ORF">HK100_009480</name>
</gene>
<sequence>FIELTAKTSGPKIQLTPRVLNVEPFGFQSKQNSQKLKKKITANFTFCTHGPGADDLALVLQSSSSLAFELCSSGLGYSTIPASIAIEFDVHQSINECRDSDGNYISIKYCGLVHANSAHHNYSVACNSNILNFASGKDMHVCIVYSYSCAGTIADYDGVVQVFMSHHQSNDLTLVLQANSLHIEGIVHGIHQNKLNCWIGVTAATGAVCQIHEIVEFDVQVEGFELQ</sequence>
<evidence type="ECO:0000313" key="3">
    <source>
        <dbReference type="EMBL" id="KAJ3083301.1"/>
    </source>
</evidence>
<feature type="domain" description="Legume lectin" evidence="2">
    <location>
        <begin position="2"/>
        <end position="218"/>
    </location>
</feature>
<dbReference type="GO" id="GO:0030246">
    <property type="term" value="F:carbohydrate binding"/>
    <property type="evidence" value="ECO:0007669"/>
    <property type="project" value="UniProtKB-KW"/>
</dbReference>
<comment type="caution">
    <text evidence="3">The sequence shown here is derived from an EMBL/GenBank/DDBJ whole genome shotgun (WGS) entry which is preliminary data.</text>
</comment>
<dbReference type="Gene3D" id="2.60.120.200">
    <property type="match status" value="1"/>
</dbReference>
<organism evidence="3 4">
    <name type="scientific">Physocladia obscura</name>
    <dbReference type="NCBI Taxonomy" id="109957"/>
    <lineage>
        <taxon>Eukaryota</taxon>
        <taxon>Fungi</taxon>
        <taxon>Fungi incertae sedis</taxon>
        <taxon>Chytridiomycota</taxon>
        <taxon>Chytridiomycota incertae sedis</taxon>
        <taxon>Chytridiomycetes</taxon>
        <taxon>Chytridiales</taxon>
        <taxon>Chytriomycetaceae</taxon>
        <taxon>Physocladia</taxon>
    </lineage>
</organism>
<dbReference type="Pfam" id="PF00139">
    <property type="entry name" value="Lectin_legB"/>
    <property type="match status" value="1"/>
</dbReference>
<evidence type="ECO:0000313" key="4">
    <source>
        <dbReference type="Proteomes" id="UP001211907"/>
    </source>
</evidence>
<reference evidence="3" key="1">
    <citation type="submission" date="2020-05" db="EMBL/GenBank/DDBJ databases">
        <title>Phylogenomic resolution of chytrid fungi.</title>
        <authorList>
            <person name="Stajich J.E."/>
            <person name="Amses K."/>
            <person name="Simmons R."/>
            <person name="Seto K."/>
            <person name="Myers J."/>
            <person name="Bonds A."/>
            <person name="Quandt C.A."/>
            <person name="Barry K."/>
            <person name="Liu P."/>
            <person name="Grigoriev I."/>
            <person name="Longcore J.E."/>
            <person name="James T.Y."/>
        </authorList>
    </citation>
    <scope>NUCLEOTIDE SEQUENCE</scope>
    <source>
        <strain evidence="3">JEL0513</strain>
    </source>
</reference>
<dbReference type="SUPFAM" id="SSF49899">
    <property type="entry name" value="Concanavalin A-like lectins/glucanases"/>
    <property type="match status" value="1"/>
</dbReference>
<dbReference type="EMBL" id="JADGJH010004883">
    <property type="protein sequence ID" value="KAJ3083301.1"/>
    <property type="molecule type" value="Genomic_DNA"/>
</dbReference>
<accession>A0AAD5SPP0</accession>
<proteinExistence type="predicted"/>
<dbReference type="InterPro" id="IPR013320">
    <property type="entry name" value="ConA-like_dom_sf"/>
</dbReference>
<dbReference type="Proteomes" id="UP001211907">
    <property type="component" value="Unassembled WGS sequence"/>
</dbReference>
<keyword evidence="1" id="KW-0430">Lectin</keyword>
<protein>
    <submittedName>
        <fullName evidence="3">Peptide-N4-(N-acetyl-beta-glucosaminyl)asparagine amidase</fullName>
    </submittedName>
</protein>
<name>A0AAD5SPP0_9FUNG</name>
<keyword evidence="4" id="KW-1185">Reference proteome</keyword>
<dbReference type="InterPro" id="IPR001220">
    <property type="entry name" value="Legume_lectin_dom"/>
</dbReference>
<evidence type="ECO:0000256" key="1">
    <source>
        <dbReference type="ARBA" id="ARBA00022734"/>
    </source>
</evidence>
<feature type="non-terminal residue" evidence="3">
    <location>
        <position position="1"/>
    </location>
</feature>